<evidence type="ECO:0000313" key="1">
    <source>
        <dbReference type="EMBL" id="NMU87045.1"/>
    </source>
</evidence>
<keyword evidence="1" id="KW-0969">Cilium</keyword>
<keyword evidence="1" id="KW-0282">Flagellum</keyword>
<comment type="caution">
    <text evidence="1">The sequence shown here is derived from an EMBL/GenBank/DDBJ whole genome shotgun (WGS) entry which is preliminary data.</text>
</comment>
<gene>
    <name evidence="1" type="ORF">HKB16_29790</name>
</gene>
<dbReference type="EMBL" id="JABCLB010002597">
    <property type="protein sequence ID" value="NMU87045.1"/>
    <property type="molecule type" value="Genomic_DNA"/>
</dbReference>
<name>A0A7Y0SP17_VIBPH</name>
<reference evidence="1 2" key="1">
    <citation type="submission" date="2020-04" db="EMBL/GenBank/DDBJ databases">
        <title>Whole-genome sequencing of Vibrio spp. from China reveals different genetic environments of blaCTX-M-14 among diverse lineages.</title>
        <authorList>
            <person name="Zheng Z."/>
            <person name="Ye L."/>
            <person name="Chen S."/>
        </authorList>
    </citation>
    <scope>NUCLEOTIDE SEQUENCE [LARGE SCALE GENOMIC DNA]</scope>
    <source>
        <strain evidence="1 2">Vb0551</strain>
    </source>
</reference>
<feature type="non-terminal residue" evidence="1">
    <location>
        <position position="28"/>
    </location>
</feature>
<accession>A0A7Y0SP17</accession>
<proteinExistence type="predicted"/>
<evidence type="ECO:0000313" key="2">
    <source>
        <dbReference type="Proteomes" id="UP000518904"/>
    </source>
</evidence>
<keyword evidence="1" id="KW-0966">Cell projection</keyword>
<dbReference type="AlphaFoldDB" id="A0A7Y0SP17"/>
<dbReference type="Proteomes" id="UP000518904">
    <property type="component" value="Unassembled WGS sequence"/>
</dbReference>
<sequence>MKLRTVAASLLLTLVATTVKANVADVGA</sequence>
<organism evidence="1 2">
    <name type="scientific">Vibrio parahaemolyticus</name>
    <dbReference type="NCBI Taxonomy" id="670"/>
    <lineage>
        <taxon>Bacteria</taxon>
        <taxon>Pseudomonadati</taxon>
        <taxon>Pseudomonadota</taxon>
        <taxon>Gammaproteobacteria</taxon>
        <taxon>Vibrionales</taxon>
        <taxon>Vibrionaceae</taxon>
        <taxon>Vibrio</taxon>
    </lineage>
</organism>
<protein>
    <submittedName>
        <fullName evidence="1">Flagellar protein MotX</fullName>
    </submittedName>
</protein>